<dbReference type="InterPro" id="IPR007886">
    <property type="entry name" value="AlaDH/PNT_N"/>
</dbReference>
<dbReference type="GO" id="GO:0004753">
    <property type="term" value="F:saccharopine dehydrogenase activity"/>
    <property type="evidence" value="ECO:0007669"/>
    <property type="project" value="TreeGrafter"/>
</dbReference>
<keyword evidence="1" id="KW-0560">Oxidoreductase</keyword>
<dbReference type="SUPFAM" id="SSF52283">
    <property type="entry name" value="Formate/glycerate dehydrogenase catalytic domain-like"/>
    <property type="match status" value="1"/>
</dbReference>
<dbReference type="GO" id="GO:0019878">
    <property type="term" value="P:lysine biosynthetic process via aminoadipic acid"/>
    <property type="evidence" value="ECO:0007669"/>
    <property type="project" value="TreeGrafter"/>
</dbReference>
<proteinExistence type="predicted"/>
<gene>
    <name evidence="5" type="ORF">M407DRAFT_215713</name>
</gene>
<organism evidence="5 6">
    <name type="scientific">Tulasnella calospora MUT 4182</name>
    <dbReference type="NCBI Taxonomy" id="1051891"/>
    <lineage>
        <taxon>Eukaryota</taxon>
        <taxon>Fungi</taxon>
        <taxon>Dikarya</taxon>
        <taxon>Basidiomycota</taxon>
        <taxon>Agaricomycotina</taxon>
        <taxon>Agaricomycetes</taxon>
        <taxon>Cantharellales</taxon>
        <taxon>Tulasnellaceae</taxon>
        <taxon>Tulasnella</taxon>
    </lineage>
</organism>
<feature type="domain" description="Alanine dehydrogenase/pyridine nucleotide transhydrogenase N-terminal" evidence="4">
    <location>
        <begin position="40"/>
        <end position="189"/>
    </location>
</feature>
<dbReference type="EMBL" id="KN823097">
    <property type="protein sequence ID" value="KIO22926.1"/>
    <property type="molecule type" value="Genomic_DNA"/>
</dbReference>
<dbReference type="AlphaFoldDB" id="A0A0C3QC90"/>
<dbReference type="PANTHER" id="PTHR11133:SF22">
    <property type="entry name" value="ALPHA-AMINOADIPIC SEMIALDEHYDE SYNTHASE, MITOCHONDRIAL"/>
    <property type="match status" value="1"/>
</dbReference>
<evidence type="ECO:0000313" key="5">
    <source>
        <dbReference type="EMBL" id="KIO22926.1"/>
    </source>
</evidence>
<reference evidence="5 6" key="1">
    <citation type="submission" date="2014-04" db="EMBL/GenBank/DDBJ databases">
        <authorList>
            <consortium name="DOE Joint Genome Institute"/>
            <person name="Kuo A."/>
            <person name="Girlanda M."/>
            <person name="Perotto S."/>
            <person name="Kohler A."/>
            <person name="Nagy L.G."/>
            <person name="Floudas D."/>
            <person name="Copeland A."/>
            <person name="Barry K.W."/>
            <person name="Cichocki N."/>
            <person name="Veneault-Fourrey C."/>
            <person name="LaButti K."/>
            <person name="Lindquist E.A."/>
            <person name="Lipzen A."/>
            <person name="Lundell T."/>
            <person name="Morin E."/>
            <person name="Murat C."/>
            <person name="Sun H."/>
            <person name="Tunlid A."/>
            <person name="Henrissat B."/>
            <person name="Grigoriev I.V."/>
            <person name="Hibbett D.S."/>
            <person name="Martin F."/>
            <person name="Nordberg H.P."/>
            <person name="Cantor M.N."/>
            <person name="Hua S.X."/>
        </authorList>
    </citation>
    <scope>NUCLEOTIDE SEQUENCE [LARGE SCALE GENOMIC DNA]</scope>
    <source>
        <strain evidence="5 6">MUT 4182</strain>
    </source>
</reference>
<keyword evidence="2" id="KW-0457">Lysine biosynthesis</keyword>
<feature type="region of interest" description="Disordered" evidence="3">
    <location>
        <begin position="1"/>
        <end position="37"/>
    </location>
</feature>
<name>A0A0C3QC90_9AGAM</name>
<keyword evidence="6" id="KW-1185">Reference proteome</keyword>
<dbReference type="Gene3D" id="3.30.360.10">
    <property type="entry name" value="Dihydrodipicolinate Reductase, domain 2"/>
    <property type="match status" value="1"/>
</dbReference>
<dbReference type="CDD" id="cd12189">
    <property type="entry name" value="LKR_SDH_like"/>
    <property type="match status" value="1"/>
</dbReference>
<evidence type="ECO:0000313" key="6">
    <source>
        <dbReference type="Proteomes" id="UP000054248"/>
    </source>
</evidence>
<dbReference type="InterPro" id="IPR036291">
    <property type="entry name" value="NAD(P)-bd_dom_sf"/>
</dbReference>
<dbReference type="Proteomes" id="UP000054248">
    <property type="component" value="Unassembled WGS sequence"/>
</dbReference>
<dbReference type="GO" id="GO:0005737">
    <property type="term" value="C:cytoplasm"/>
    <property type="evidence" value="ECO:0007669"/>
    <property type="project" value="TreeGrafter"/>
</dbReference>
<evidence type="ECO:0000256" key="3">
    <source>
        <dbReference type="SAM" id="MobiDB-lite"/>
    </source>
</evidence>
<sequence>MKVLQRPRIRLSDGPSAPTKVLKSRQRRNISNSASKVTVGIRKEDPGRLWERRCPVTPDAVHELVRDGVQVLIQPCERRVWPNEEFVKAGAEIHPTLEPANIVVGIKETPLSELDRLKSPVNGRERTHVMFSHTAKGQPYNMPLLSRFIAGEGQSAQTSKLLPRLVDYELLTGADGKRVVGFGWFAGAAGLVEGLTASALDFLSLGVSSPFLYLPRPYSHPSLDDMRRSLRSVGEIISSRGMPKSTGPFVIAVTGNGNVATGALDLLKELPTCFVKAQDLPGLVYVIHVPSSAYLSKKGSENEFQREDYYANPESYESHFHEKIAPYTTVLINGAGWALGCPRILSSSVLPETIKLARNVGRSRFRTIADISCDINGGVEFVGRPCTIDDPFFYCDTTGTEVPASRAVQDDVVQIMSVDILPSELPLDASKHFSKALNPYLRSLVKMYEGTSPTVEDRVAMDTVDRATIARRGELRPKHAWLGELLAKSASSAPSVVPTSETDRTDLDKRRALLLGSGMVAKPAVDELLSRGDVELVIASNNLKEAQELAQYHDPQACKAVRLDASDKTMINQLVSASDIVISLLPAPLHPPVAELCIEHQKHLVTASYISPAMLSLDSSARSSDVLLLNEIGLDPGIDHCSAVDLRDRIEKEGHKVVSFVSWCGGLPAPENSDVPLGMKFSWSPRGLLSAALNDARFKLNGKLQTVSGQSLLSSYFPSVPLVRGSALEGLANRDSLPYAETYGLGPADSMWNVFRGTLRYQGFSRVLDVFREIGLLSTSPKDAVILNSTYGGWQSLVASSLARKLGDTRTTGDVRGMLRAVVGKERAEETWAVLEELSMVPSSFAGDLPPLPSASSPVAPLDLLTTLLAHKLRYKPDERDMVILSHEIISVPKSSNTSRAVDPLTIHGAKKHTSTLVTYGTPSILGASAMARTVGLPLAIAALKVLDGKVAVRGVKGPGDCGRPLWGGVLEGLEERGIAMKESSRPLSTCGDLMKFLDEGLLGRADLPFMRGADRLPFGRTDQGWRSDPSFK</sequence>
<protein>
    <recommendedName>
        <fullName evidence="4">Alanine dehydrogenase/pyridine nucleotide transhydrogenase N-terminal domain-containing protein</fullName>
    </recommendedName>
</protein>
<dbReference type="Pfam" id="PF03435">
    <property type="entry name" value="Sacchrp_dh_NADP"/>
    <property type="match status" value="1"/>
</dbReference>
<evidence type="ECO:0000256" key="1">
    <source>
        <dbReference type="ARBA" id="ARBA00023002"/>
    </source>
</evidence>
<dbReference type="Pfam" id="PF05222">
    <property type="entry name" value="AlaDh_PNT_N"/>
    <property type="match status" value="1"/>
</dbReference>
<dbReference type="InterPro" id="IPR032095">
    <property type="entry name" value="Sacchrp_dh-like_C"/>
</dbReference>
<dbReference type="HOGENOM" id="CLU_005231_0_0_1"/>
<dbReference type="SUPFAM" id="SSF51735">
    <property type="entry name" value="NAD(P)-binding Rossmann-fold domains"/>
    <property type="match status" value="1"/>
</dbReference>
<dbReference type="OrthoDB" id="10059875at2759"/>
<evidence type="ECO:0000259" key="4">
    <source>
        <dbReference type="SMART" id="SM01003"/>
    </source>
</evidence>
<dbReference type="InterPro" id="IPR005097">
    <property type="entry name" value="Sacchrp_dh_NADP-bd"/>
</dbReference>
<dbReference type="SUPFAM" id="SSF55347">
    <property type="entry name" value="Glyceraldehyde-3-phosphate dehydrogenase-like, C-terminal domain"/>
    <property type="match status" value="1"/>
</dbReference>
<dbReference type="Gene3D" id="3.40.50.720">
    <property type="entry name" value="NAD(P)-binding Rossmann-like Domain"/>
    <property type="match status" value="2"/>
</dbReference>
<dbReference type="Gene3D" id="1.10.1870.10">
    <property type="entry name" value="Domain 3, Saccharopine reductase"/>
    <property type="match status" value="1"/>
</dbReference>
<reference evidence="6" key="2">
    <citation type="submission" date="2015-01" db="EMBL/GenBank/DDBJ databases">
        <title>Evolutionary Origins and Diversification of the Mycorrhizal Mutualists.</title>
        <authorList>
            <consortium name="DOE Joint Genome Institute"/>
            <consortium name="Mycorrhizal Genomics Consortium"/>
            <person name="Kohler A."/>
            <person name="Kuo A."/>
            <person name="Nagy L.G."/>
            <person name="Floudas D."/>
            <person name="Copeland A."/>
            <person name="Barry K.W."/>
            <person name="Cichocki N."/>
            <person name="Veneault-Fourrey C."/>
            <person name="LaButti K."/>
            <person name="Lindquist E.A."/>
            <person name="Lipzen A."/>
            <person name="Lundell T."/>
            <person name="Morin E."/>
            <person name="Murat C."/>
            <person name="Riley R."/>
            <person name="Ohm R."/>
            <person name="Sun H."/>
            <person name="Tunlid A."/>
            <person name="Henrissat B."/>
            <person name="Grigoriev I.V."/>
            <person name="Hibbett D.S."/>
            <person name="Martin F."/>
        </authorList>
    </citation>
    <scope>NUCLEOTIDE SEQUENCE [LARGE SCALE GENOMIC DNA]</scope>
    <source>
        <strain evidence="6">MUT 4182</strain>
    </source>
</reference>
<accession>A0A0C3QC90</accession>
<dbReference type="Pfam" id="PF16653">
    <property type="entry name" value="Sacchrp_dh_C"/>
    <property type="match status" value="1"/>
</dbReference>
<evidence type="ECO:0000256" key="2">
    <source>
        <dbReference type="ARBA" id="ARBA00023154"/>
    </source>
</evidence>
<dbReference type="PANTHER" id="PTHR11133">
    <property type="entry name" value="SACCHAROPINE DEHYDROGENASE"/>
    <property type="match status" value="1"/>
</dbReference>
<dbReference type="STRING" id="1051891.A0A0C3QC90"/>
<dbReference type="InterPro" id="IPR051168">
    <property type="entry name" value="AASS"/>
</dbReference>
<keyword evidence="2" id="KW-0028">Amino-acid biosynthesis</keyword>
<dbReference type="SMART" id="SM01003">
    <property type="entry name" value="AlaDh_PNT_N"/>
    <property type="match status" value="1"/>
</dbReference>